<feature type="region of interest" description="Disordered" evidence="1">
    <location>
        <begin position="232"/>
        <end position="269"/>
    </location>
</feature>
<feature type="compositionally biased region" description="Basic and acidic residues" evidence="1">
    <location>
        <begin position="239"/>
        <end position="248"/>
    </location>
</feature>
<evidence type="ECO:0000313" key="3">
    <source>
        <dbReference type="EMBL" id="CAI4212346.1"/>
    </source>
</evidence>
<sequence length="437" mass="46852">MRRSPSPSQELVRTDQHCTATSHLPKRTRRQRIETEHGRESVRQGFENKHPELASEAFHPKIPSEHHGLPDDEPRAPNHGLPTPERLRHQLQHPHLRRFPRGLGQIVPRGRRRGNTLILGAASSCFPTALGSYLMGDDYLETMAVFSPGNLCPIGFTTACSVVRGDPEPTTDGILTTASWAIWNMLDEGETAFNCCPRSFGCAEDDALKCTFTGSRGARVSGIMYEDECETKPTTLTRRPHEANRRGGSETGRASASVTGRASSLPTPSGGLTTGAKVAIALGVTIPLLFVATAVITLTCIFKRRRKARAAHLAQIPNYPQPGQSGYYYVGGPGVPVPVPGGVVAAKPELEGTPKLGNTALAGQQPLPPQMYPPQSSTPSSSGDGGGVAQQYQQQQQQQQQAPLHGQQLSGVPEHVRSELVGSAVHGGPAVNTHPNT</sequence>
<dbReference type="OrthoDB" id="5429716at2759"/>
<reference evidence="3" key="1">
    <citation type="submission" date="2022-11" db="EMBL/GenBank/DDBJ databases">
        <authorList>
            <person name="Scott C."/>
            <person name="Bruce N."/>
        </authorList>
    </citation>
    <scope>NUCLEOTIDE SEQUENCE</scope>
</reference>
<comment type="caution">
    <text evidence="3">The sequence shown here is derived from an EMBL/GenBank/DDBJ whole genome shotgun (WGS) entry which is preliminary data.</text>
</comment>
<feature type="compositionally biased region" description="Basic and acidic residues" evidence="1">
    <location>
        <begin position="31"/>
        <end position="47"/>
    </location>
</feature>
<feature type="compositionally biased region" description="Polar residues" evidence="1">
    <location>
        <begin position="1"/>
        <end position="22"/>
    </location>
</feature>
<feature type="compositionally biased region" description="Basic and acidic residues" evidence="1">
    <location>
        <begin position="61"/>
        <end position="76"/>
    </location>
</feature>
<feature type="compositionally biased region" description="Low complexity" evidence="1">
    <location>
        <begin position="373"/>
        <end position="382"/>
    </location>
</feature>
<keyword evidence="2" id="KW-0472">Membrane</keyword>
<feature type="region of interest" description="Disordered" evidence="1">
    <location>
        <begin position="1"/>
        <end position="47"/>
    </location>
</feature>
<keyword evidence="4" id="KW-1185">Reference proteome</keyword>
<name>A0A9P1GX46_9PEZI</name>
<dbReference type="Proteomes" id="UP000838763">
    <property type="component" value="Unassembled WGS sequence"/>
</dbReference>
<feature type="compositionally biased region" description="Low complexity" evidence="1">
    <location>
        <begin position="390"/>
        <end position="401"/>
    </location>
</feature>
<evidence type="ECO:0000256" key="1">
    <source>
        <dbReference type="SAM" id="MobiDB-lite"/>
    </source>
</evidence>
<protein>
    <submittedName>
        <fullName evidence="3">Uncharacterized protein</fullName>
    </submittedName>
</protein>
<keyword evidence="2" id="KW-1133">Transmembrane helix</keyword>
<organism evidence="3 4">
    <name type="scientific">Parascedosporium putredinis</name>
    <dbReference type="NCBI Taxonomy" id="1442378"/>
    <lineage>
        <taxon>Eukaryota</taxon>
        <taxon>Fungi</taxon>
        <taxon>Dikarya</taxon>
        <taxon>Ascomycota</taxon>
        <taxon>Pezizomycotina</taxon>
        <taxon>Sordariomycetes</taxon>
        <taxon>Hypocreomycetidae</taxon>
        <taxon>Microascales</taxon>
        <taxon>Microascaceae</taxon>
        <taxon>Parascedosporium</taxon>
    </lineage>
</organism>
<feature type="region of interest" description="Disordered" evidence="1">
    <location>
        <begin position="61"/>
        <end position="85"/>
    </location>
</feature>
<feature type="region of interest" description="Disordered" evidence="1">
    <location>
        <begin position="348"/>
        <end position="437"/>
    </location>
</feature>
<accession>A0A9P1GX46</accession>
<dbReference type="EMBL" id="CALLCH030000004">
    <property type="protein sequence ID" value="CAI4212346.1"/>
    <property type="molecule type" value="Genomic_DNA"/>
</dbReference>
<evidence type="ECO:0000313" key="4">
    <source>
        <dbReference type="Proteomes" id="UP000838763"/>
    </source>
</evidence>
<proteinExistence type="predicted"/>
<feature type="compositionally biased region" description="Polar residues" evidence="1">
    <location>
        <begin position="252"/>
        <end position="269"/>
    </location>
</feature>
<keyword evidence="2" id="KW-0812">Transmembrane</keyword>
<dbReference type="AlphaFoldDB" id="A0A9P1GX46"/>
<feature type="transmembrane region" description="Helical" evidence="2">
    <location>
        <begin position="278"/>
        <end position="302"/>
    </location>
</feature>
<evidence type="ECO:0000256" key="2">
    <source>
        <dbReference type="SAM" id="Phobius"/>
    </source>
</evidence>
<gene>
    <name evidence="3" type="ORF">PPNO1_LOCUS2112</name>
</gene>